<dbReference type="GO" id="GO:0005634">
    <property type="term" value="C:nucleus"/>
    <property type="evidence" value="ECO:0007669"/>
    <property type="project" value="UniProtKB-SubCell"/>
</dbReference>
<dbReference type="Pfam" id="PF22606">
    <property type="entry name" value="Cdc6-ORC-like_ATPase_lid"/>
    <property type="match status" value="1"/>
</dbReference>
<comment type="subcellular location">
    <subcellularLocation>
        <location evidence="1">Nucleus</location>
    </subcellularLocation>
</comment>
<dbReference type="InterPro" id="IPR036388">
    <property type="entry name" value="WH-like_DNA-bd_sf"/>
</dbReference>
<keyword evidence="2" id="KW-0132">Cell division</keyword>
<keyword evidence="4" id="KW-0539">Nucleus</keyword>
<name>A0A167DN25_9ASCO</name>
<feature type="domain" description="AAA+ ATPase" evidence="8">
    <location>
        <begin position="170"/>
        <end position="349"/>
    </location>
</feature>
<dbReference type="Pfam" id="PF09079">
    <property type="entry name" value="WHD_Cdc6"/>
    <property type="match status" value="1"/>
</dbReference>
<reference evidence="9 10" key="1">
    <citation type="submission" date="2016-02" db="EMBL/GenBank/DDBJ databases">
        <title>Complete genome sequence and transcriptome regulation of the pentose utilising yeast Sugiyamaella lignohabitans.</title>
        <authorList>
            <person name="Bellasio M."/>
            <person name="Peymann A."/>
            <person name="Valli M."/>
            <person name="Sipitzky M."/>
            <person name="Graf A."/>
            <person name="Sauer M."/>
            <person name="Marx H."/>
            <person name="Mattanovich D."/>
        </authorList>
    </citation>
    <scope>NUCLEOTIDE SEQUENCE [LARGE SCALE GENOMIC DNA]</scope>
    <source>
        <strain evidence="9 10">CBS 10342</strain>
    </source>
</reference>
<dbReference type="Gene3D" id="1.10.8.60">
    <property type="match status" value="1"/>
</dbReference>
<dbReference type="Pfam" id="PF13191">
    <property type="entry name" value="AAA_16"/>
    <property type="match status" value="1"/>
</dbReference>
<dbReference type="InterPro" id="IPR015163">
    <property type="entry name" value="Cdc6_C"/>
</dbReference>
<sequence length="633" mass="69360">MTKLLNLESIRVGSGARDTVQPEVLSGNALVSPQISPAKRARREPIRKPIITASTTAELTESTSTGELAEDINETQEVVETDNAAEPRTPKRKRVINFPNTPQSSKKLKLSEIPGTSGLQTPPTTPTVYSLGKAVFQRGSNVTGIIGRDGEREKIQDFLKSRILGTGGKHNGALYLSGLPGTGKSALLSEVIEDLLRDNENEREFVPPRVASINCMIVDRPEMIYARILKDLMSDQNDDEVDENDEHEVDGDEEDTRLSNQIALHGVGKIISDLDKLFLTKGDRRCIVVLDELDHVVTKDQEVLFKIFQWAFINSSNLILIGIANALDLTDRFLPRLRSNGLTPELLAFAPYSASDIEQIIKKRLRSMLPEDSTDPLPLMQPAAIQLCSRKAAANTGDLRKAFDICRRAIEVAEEEVRRKFATIDEDEANLDTNDKKSNDQTKLPASWKRAIVNGHKSMALTSLSLQDAPKVTVAHIARVCTSAFGGSTSGRIKTMNLQQKAVLCVLVIAEASSPTTINNSMTVSKLFERYTAICDREKSMGRLHFNEYLEVISALEFSGVITVSGVCGRKGLGVTGRRRTSRGGGGASAGQSTLGSREEYGQRKISSNVHRVDLISAVSDIPLLKQFLEATL</sequence>
<dbReference type="OrthoDB" id="1926878at2759"/>
<evidence type="ECO:0000256" key="5">
    <source>
        <dbReference type="ARBA" id="ARBA00023306"/>
    </source>
</evidence>
<dbReference type="PIRSF" id="PIRSF001767">
    <property type="entry name" value="Cdc6"/>
    <property type="match status" value="1"/>
</dbReference>
<dbReference type="SUPFAM" id="SSF52540">
    <property type="entry name" value="P-loop containing nucleoside triphosphate hydrolases"/>
    <property type="match status" value="1"/>
</dbReference>
<dbReference type="InterPro" id="IPR027417">
    <property type="entry name" value="P-loop_NTPase"/>
</dbReference>
<dbReference type="InterPro" id="IPR041664">
    <property type="entry name" value="AAA_16"/>
</dbReference>
<dbReference type="InterPro" id="IPR050311">
    <property type="entry name" value="ORC1/CDC6"/>
</dbReference>
<protein>
    <recommendedName>
        <fullName evidence="6">Cell division control protein</fullName>
    </recommendedName>
</protein>
<feature type="region of interest" description="Disordered" evidence="7">
    <location>
        <begin position="577"/>
        <end position="602"/>
    </location>
</feature>
<dbReference type="Proteomes" id="UP000189580">
    <property type="component" value="Chromosome a"/>
</dbReference>
<evidence type="ECO:0000313" key="9">
    <source>
        <dbReference type="EMBL" id="ANB13091.1"/>
    </source>
</evidence>
<dbReference type="GO" id="GO:0006270">
    <property type="term" value="P:DNA replication initiation"/>
    <property type="evidence" value="ECO:0007669"/>
    <property type="project" value="UniProtKB-UniRule"/>
</dbReference>
<dbReference type="GO" id="GO:0033314">
    <property type="term" value="P:mitotic DNA replication checkpoint signaling"/>
    <property type="evidence" value="ECO:0007669"/>
    <property type="project" value="TreeGrafter"/>
</dbReference>
<keyword evidence="5" id="KW-0131">Cell cycle</keyword>
<gene>
    <name evidence="9" type="primary">CDC6</name>
    <name evidence="9" type="ORF">AWJ20_1370</name>
</gene>
<evidence type="ECO:0000256" key="2">
    <source>
        <dbReference type="ARBA" id="ARBA00022618"/>
    </source>
</evidence>
<dbReference type="GeneID" id="30033165"/>
<dbReference type="InterPro" id="IPR016314">
    <property type="entry name" value="Cdc6/18"/>
</dbReference>
<evidence type="ECO:0000259" key="8">
    <source>
        <dbReference type="SMART" id="SM00382"/>
    </source>
</evidence>
<evidence type="ECO:0000256" key="6">
    <source>
        <dbReference type="PIRNR" id="PIRNR001767"/>
    </source>
</evidence>
<dbReference type="EMBL" id="CP014501">
    <property type="protein sequence ID" value="ANB13091.1"/>
    <property type="molecule type" value="Genomic_DNA"/>
</dbReference>
<dbReference type="InterPro" id="IPR054425">
    <property type="entry name" value="Cdc6_ORC1-like_ATPase_lid"/>
</dbReference>
<dbReference type="AlphaFoldDB" id="A0A167DN25"/>
<keyword evidence="10" id="KW-1185">Reference proteome</keyword>
<dbReference type="SMART" id="SM00382">
    <property type="entry name" value="AAA"/>
    <property type="match status" value="1"/>
</dbReference>
<dbReference type="KEGG" id="slb:AWJ20_1370"/>
<dbReference type="RefSeq" id="XP_018735568.1">
    <property type="nucleotide sequence ID" value="XM_018878245.1"/>
</dbReference>
<evidence type="ECO:0000313" key="10">
    <source>
        <dbReference type="Proteomes" id="UP000189580"/>
    </source>
</evidence>
<dbReference type="InterPro" id="IPR003593">
    <property type="entry name" value="AAA+_ATPase"/>
</dbReference>
<dbReference type="PANTHER" id="PTHR10763">
    <property type="entry name" value="CELL DIVISION CONTROL PROTEIN 6-RELATED"/>
    <property type="match status" value="1"/>
</dbReference>
<organism evidence="9 10">
    <name type="scientific">Sugiyamaella lignohabitans</name>
    <dbReference type="NCBI Taxonomy" id="796027"/>
    <lineage>
        <taxon>Eukaryota</taxon>
        <taxon>Fungi</taxon>
        <taxon>Dikarya</taxon>
        <taxon>Ascomycota</taxon>
        <taxon>Saccharomycotina</taxon>
        <taxon>Dipodascomycetes</taxon>
        <taxon>Dipodascales</taxon>
        <taxon>Trichomonascaceae</taxon>
        <taxon>Sugiyamaella</taxon>
    </lineage>
</organism>
<evidence type="ECO:0000256" key="1">
    <source>
        <dbReference type="ARBA" id="ARBA00004123"/>
    </source>
</evidence>
<dbReference type="GO" id="GO:0051301">
    <property type="term" value="P:cell division"/>
    <property type="evidence" value="ECO:0007669"/>
    <property type="project" value="UniProtKB-UniRule"/>
</dbReference>
<evidence type="ECO:0000256" key="4">
    <source>
        <dbReference type="ARBA" id="ARBA00023242"/>
    </source>
</evidence>
<dbReference type="Gene3D" id="1.10.10.10">
    <property type="entry name" value="Winged helix-like DNA-binding domain superfamily/Winged helix DNA-binding domain"/>
    <property type="match status" value="1"/>
</dbReference>
<comment type="similarity">
    <text evidence="6">Belongs to the CDC6/cdc18 family.</text>
</comment>
<dbReference type="GO" id="GO:0003688">
    <property type="term" value="F:DNA replication origin binding"/>
    <property type="evidence" value="ECO:0007669"/>
    <property type="project" value="TreeGrafter"/>
</dbReference>
<dbReference type="Gene3D" id="3.40.50.300">
    <property type="entry name" value="P-loop containing nucleotide triphosphate hydrolases"/>
    <property type="match status" value="1"/>
</dbReference>
<proteinExistence type="inferred from homology"/>
<dbReference type="PANTHER" id="PTHR10763:SF26">
    <property type="entry name" value="CELL DIVISION CONTROL PROTEIN 6 HOMOLOG"/>
    <property type="match status" value="1"/>
</dbReference>
<evidence type="ECO:0000256" key="3">
    <source>
        <dbReference type="ARBA" id="ARBA00022705"/>
    </source>
</evidence>
<keyword evidence="3" id="KW-0235">DNA replication</keyword>
<accession>A0A167DN25</accession>
<evidence type="ECO:0000256" key="7">
    <source>
        <dbReference type="SAM" id="MobiDB-lite"/>
    </source>
</evidence>